<comment type="caution">
    <text evidence="3">The sequence shown here is derived from an EMBL/GenBank/DDBJ whole genome shotgun (WGS) entry which is preliminary data.</text>
</comment>
<dbReference type="PROSITE" id="PS51257">
    <property type="entry name" value="PROKAR_LIPOPROTEIN"/>
    <property type="match status" value="1"/>
</dbReference>
<feature type="domain" description="DUF3347" evidence="2">
    <location>
        <begin position="61"/>
        <end position="138"/>
    </location>
</feature>
<evidence type="ECO:0000259" key="2">
    <source>
        <dbReference type="Pfam" id="PF11827"/>
    </source>
</evidence>
<dbReference type="Proteomes" id="UP000248198">
    <property type="component" value="Unassembled WGS sequence"/>
</dbReference>
<evidence type="ECO:0000313" key="4">
    <source>
        <dbReference type="Proteomes" id="UP000248198"/>
    </source>
</evidence>
<reference evidence="3 4" key="1">
    <citation type="submission" date="2018-06" db="EMBL/GenBank/DDBJ databases">
        <title>Genomic Encyclopedia of Archaeal and Bacterial Type Strains, Phase II (KMG-II): from individual species to whole genera.</title>
        <authorList>
            <person name="Goeker M."/>
        </authorList>
    </citation>
    <scope>NUCLEOTIDE SEQUENCE [LARGE SCALE GENOMIC DNA]</scope>
    <source>
        <strain evidence="3 4">DSM 27372</strain>
    </source>
</reference>
<sequence length="184" mass="19626">MKTGMKSIFLLGMVVLMAACNSNQKTEDSHEGHDHSQEAPAAVSSALTASVKIKDDKLNAVYQHYIHLTTALTNDNTAEAKVAASAIEIGAKQIDGGATLAKAAAEITESKDIEAQRTTYASLSSEFISLLKKAGVDSGELYISHCPMALNDKGADWVSNSKEIRNPYFGESMLTCGSVKETIK</sequence>
<feature type="chain" id="PRO_5016390160" evidence="1">
    <location>
        <begin position="19"/>
        <end position="184"/>
    </location>
</feature>
<keyword evidence="4" id="KW-1185">Reference proteome</keyword>
<protein>
    <submittedName>
        <fullName evidence="3">Uncharacterized protein DUF3347</fullName>
    </submittedName>
</protein>
<proteinExistence type="predicted"/>
<gene>
    <name evidence="3" type="ORF">B0O44_103107</name>
</gene>
<keyword evidence="1" id="KW-0732">Signal</keyword>
<name>A0A318UE67_9SPHI</name>
<dbReference type="AlphaFoldDB" id="A0A318UE67"/>
<evidence type="ECO:0000256" key="1">
    <source>
        <dbReference type="SAM" id="SignalP"/>
    </source>
</evidence>
<evidence type="ECO:0000313" key="3">
    <source>
        <dbReference type="EMBL" id="PYF74662.1"/>
    </source>
</evidence>
<dbReference type="Pfam" id="PF11827">
    <property type="entry name" value="DUF3347"/>
    <property type="match status" value="1"/>
</dbReference>
<dbReference type="EMBL" id="QKLU01000003">
    <property type="protein sequence ID" value="PYF74662.1"/>
    <property type="molecule type" value="Genomic_DNA"/>
</dbReference>
<organism evidence="3 4">
    <name type="scientific">Pedobacter nutrimenti</name>
    <dbReference type="NCBI Taxonomy" id="1241337"/>
    <lineage>
        <taxon>Bacteria</taxon>
        <taxon>Pseudomonadati</taxon>
        <taxon>Bacteroidota</taxon>
        <taxon>Sphingobacteriia</taxon>
        <taxon>Sphingobacteriales</taxon>
        <taxon>Sphingobacteriaceae</taxon>
        <taxon>Pedobacter</taxon>
    </lineage>
</organism>
<accession>A0A318UE67</accession>
<dbReference type="InterPro" id="IPR021782">
    <property type="entry name" value="DUF3347"/>
</dbReference>
<feature type="signal peptide" evidence="1">
    <location>
        <begin position="1"/>
        <end position="18"/>
    </location>
</feature>